<reference evidence="9 10" key="1">
    <citation type="submission" date="2020-03" db="EMBL/GenBank/DDBJ databases">
        <authorList>
            <person name="Wang L."/>
            <person name="He N."/>
            <person name="Li Y."/>
            <person name="Fang Y."/>
            <person name="Zhang F."/>
        </authorList>
    </citation>
    <scope>NUCLEOTIDE SEQUENCE [LARGE SCALE GENOMIC DNA]</scope>
    <source>
        <strain evidence="10">hsmgli-8</strain>
    </source>
</reference>
<dbReference type="InterPro" id="IPR051684">
    <property type="entry name" value="Electron_Trans/Redox"/>
</dbReference>
<keyword evidence="7" id="KW-0472">Membrane</keyword>
<sequence>MTLIPVRNLTAQPRAVSGRYTRLRTGLGGVLVLAFLSLPWWRWQGQQALWLDLPNRRLQVFGAAFWPDDLHLLALALIVAALALFWVTVLAGRVWCGYACPHTVWTALFLWCERVTRGRRLICHLLWLTLSALTALTLVGLFVPIQQLLPAIATGTLGAGAGACLAAITLLTYVNAGWLREHLCVYLCPYGRFQAVMFDAHTPVVHYDQARDDCTQCTLCVQVCPTGIDIRQGLQLACIACGACVDACDSVMAKVKRPKGLIAYRSEADQAGPALLKRRPRLLGYGVVVIASTALLAYGLATRPLETLSVSKDRQLYRDRGDGFIENLYSLTILNKTRQPRTYALSATGPQGLAWRGVRQVTLAPGERRTEVMSLALAAEQAVNTEVVFQVAEHRSTAAQATAQQVSSRFTGPLP</sequence>
<feature type="domain" description="4Fe-4S ferredoxin-type" evidence="8">
    <location>
        <begin position="203"/>
        <end position="233"/>
    </location>
</feature>
<dbReference type="InterPro" id="IPR017900">
    <property type="entry name" value="4Fe4S_Fe_S_CS"/>
</dbReference>
<feature type="transmembrane region" description="Helical" evidence="7">
    <location>
        <begin position="72"/>
        <end position="100"/>
    </location>
</feature>
<feature type="transmembrane region" description="Helical" evidence="7">
    <location>
        <begin position="121"/>
        <end position="145"/>
    </location>
</feature>
<dbReference type="InterPro" id="IPR032879">
    <property type="entry name" value="FixG_C"/>
</dbReference>
<evidence type="ECO:0000256" key="7">
    <source>
        <dbReference type="SAM" id="Phobius"/>
    </source>
</evidence>
<evidence type="ECO:0000313" key="10">
    <source>
        <dbReference type="Proteomes" id="UP000746535"/>
    </source>
</evidence>
<dbReference type="PANTHER" id="PTHR30176">
    <property type="entry name" value="FERREDOXIN-TYPE PROTEIN NAPH"/>
    <property type="match status" value="1"/>
</dbReference>
<dbReference type="EMBL" id="JAAVJI010000002">
    <property type="protein sequence ID" value="NJO99951.1"/>
    <property type="molecule type" value="Genomic_DNA"/>
</dbReference>
<keyword evidence="2" id="KW-0004">4Fe-4S</keyword>
<feature type="transmembrane region" description="Helical" evidence="7">
    <location>
        <begin position="21"/>
        <end position="41"/>
    </location>
</feature>
<keyword evidence="7" id="KW-1133">Transmembrane helix</keyword>
<feature type="transmembrane region" description="Helical" evidence="7">
    <location>
        <begin position="282"/>
        <end position="301"/>
    </location>
</feature>
<dbReference type="Proteomes" id="UP000746535">
    <property type="component" value="Unassembled WGS sequence"/>
</dbReference>
<dbReference type="Pfam" id="PF12801">
    <property type="entry name" value="Fer4_5"/>
    <property type="match status" value="2"/>
</dbReference>
<proteinExistence type="predicted"/>
<dbReference type="InterPro" id="IPR013783">
    <property type="entry name" value="Ig-like_fold"/>
</dbReference>
<protein>
    <submittedName>
        <fullName evidence="9">Cytochrome c oxidase accessory protein CcoG</fullName>
    </submittedName>
</protein>
<dbReference type="PROSITE" id="PS51379">
    <property type="entry name" value="4FE4S_FER_2"/>
    <property type="match status" value="1"/>
</dbReference>
<feature type="transmembrane region" description="Helical" evidence="7">
    <location>
        <begin position="151"/>
        <end position="174"/>
    </location>
</feature>
<organism evidence="9 10">
    <name type="scientific">Pseudomonas quercus</name>
    <dbReference type="NCBI Taxonomy" id="2722792"/>
    <lineage>
        <taxon>Bacteria</taxon>
        <taxon>Pseudomonadati</taxon>
        <taxon>Pseudomonadota</taxon>
        <taxon>Gammaproteobacteria</taxon>
        <taxon>Pseudomonadales</taxon>
        <taxon>Pseudomonadaceae</taxon>
        <taxon>Pseudomonas</taxon>
    </lineage>
</organism>
<dbReference type="InterPro" id="IPR017896">
    <property type="entry name" value="4Fe4S_Fe-S-bd"/>
</dbReference>
<dbReference type="SUPFAM" id="SSF54862">
    <property type="entry name" value="4Fe-4S ferredoxins"/>
    <property type="match status" value="1"/>
</dbReference>
<evidence type="ECO:0000256" key="6">
    <source>
        <dbReference type="ARBA" id="ARBA00023014"/>
    </source>
</evidence>
<dbReference type="PROSITE" id="PS00198">
    <property type="entry name" value="4FE4S_FER_1"/>
    <property type="match status" value="1"/>
</dbReference>
<gene>
    <name evidence="9" type="primary">ccoG</name>
    <name evidence="9" type="ORF">HBH25_03635</name>
</gene>
<dbReference type="Gene3D" id="3.30.70.20">
    <property type="match status" value="1"/>
</dbReference>
<dbReference type="NCBIfam" id="TIGR02745">
    <property type="entry name" value="ccoG_rdxA_fixG"/>
    <property type="match status" value="1"/>
</dbReference>
<keyword evidence="1" id="KW-0813">Transport</keyword>
<keyword evidence="6" id="KW-0411">Iron-sulfur</keyword>
<keyword evidence="7" id="KW-0812">Transmembrane</keyword>
<dbReference type="Gene3D" id="2.60.40.10">
    <property type="entry name" value="Immunoglobulins"/>
    <property type="match status" value="1"/>
</dbReference>
<keyword evidence="3" id="KW-0479">Metal-binding</keyword>
<evidence type="ECO:0000256" key="5">
    <source>
        <dbReference type="ARBA" id="ARBA00023004"/>
    </source>
</evidence>
<dbReference type="PANTHER" id="PTHR30176:SF3">
    <property type="entry name" value="FERREDOXIN-TYPE PROTEIN NAPH"/>
    <property type="match status" value="1"/>
</dbReference>
<evidence type="ECO:0000256" key="3">
    <source>
        <dbReference type="ARBA" id="ARBA00022723"/>
    </source>
</evidence>
<keyword evidence="10" id="KW-1185">Reference proteome</keyword>
<comment type="caution">
    <text evidence="9">The sequence shown here is derived from an EMBL/GenBank/DDBJ whole genome shotgun (WGS) entry which is preliminary data.</text>
</comment>
<dbReference type="Pfam" id="PF13746">
    <property type="entry name" value="Fer4_18"/>
    <property type="match status" value="1"/>
</dbReference>
<evidence type="ECO:0000256" key="2">
    <source>
        <dbReference type="ARBA" id="ARBA00022485"/>
    </source>
</evidence>
<keyword evidence="4" id="KW-0249">Electron transport</keyword>
<evidence type="ECO:0000313" key="9">
    <source>
        <dbReference type="EMBL" id="NJO99951.1"/>
    </source>
</evidence>
<evidence type="ECO:0000259" key="8">
    <source>
        <dbReference type="PROSITE" id="PS51379"/>
    </source>
</evidence>
<evidence type="ECO:0000256" key="1">
    <source>
        <dbReference type="ARBA" id="ARBA00022448"/>
    </source>
</evidence>
<keyword evidence="5" id="KW-0408">Iron</keyword>
<dbReference type="RefSeq" id="WP_168081643.1">
    <property type="nucleotide sequence ID" value="NZ_JAAVJI010000002.1"/>
</dbReference>
<dbReference type="Pfam" id="PF11614">
    <property type="entry name" value="FixG_C"/>
    <property type="match status" value="1"/>
</dbReference>
<name>A0ABX0Y9M4_9PSED</name>
<dbReference type="InterPro" id="IPR014116">
    <property type="entry name" value="Cyt_c_oxidase_cbb3_FixG"/>
</dbReference>
<accession>A0ABX0Y9M4</accession>
<evidence type="ECO:0000256" key="4">
    <source>
        <dbReference type="ARBA" id="ARBA00022982"/>
    </source>
</evidence>